<protein>
    <recommendedName>
        <fullName evidence="6">Histidinol-phosphate aminotransferase</fullName>
        <ecNumber evidence="6">2.6.1.9</ecNumber>
    </recommendedName>
    <alternativeName>
        <fullName evidence="6">Imidazole acetol-phosphate transaminase</fullName>
    </alternativeName>
</protein>
<keyword evidence="4 6" id="KW-0808">Transferase</keyword>
<dbReference type="InterPro" id="IPR024892">
    <property type="entry name" value="ArAT"/>
</dbReference>
<dbReference type="SUPFAM" id="SSF53383">
    <property type="entry name" value="PLP-dependent transferases"/>
    <property type="match status" value="1"/>
</dbReference>
<dbReference type="CDD" id="cd00609">
    <property type="entry name" value="AAT_like"/>
    <property type="match status" value="1"/>
</dbReference>
<feature type="modified residue" description="N6-(pyridoxal phosphate)lysine" evidence="6">
    <location>
        <position position="223"/>
    </location>
</feature>
<dbReference type="RefSeq" id="WP_344306419.1">
    <property type="nucleotide sequence ID" value="NZ_BAAANO010000004.1"/>
</dbReference>
<sequence length="358" mass="37450">MTTQFRLRQALETTPAYVPGKPAAAPAGITSYKLSSNELHLAPLPAVTEAITAAAVNPALYPDPGAGALTSALAAHLGVEEANVLFAAGGAEMLSAYALATLEAGKNVVFPWPSFELYPQLAARQGAEAKPVPLTADFRHDLPAMAAAIDANTGLVLLCSPNNPTGPALRHTELEEFLAQVPSDVVVVLDEAYLEFCTDPEAADGLALTRRFPNLALLRTFSKAHGLAGLRIGYTVADPALVMELRRTVLVFSVSQVAQAAALESVKRYAEVEVRAKQVAAIRDDLVAGLRAQGWNIPDAQANFVWLPVTDEEAASLEAAFAASGLAVRKLPGGIRISIGESAAMERVLEITAGGPGA</sequence>
<evidence type="ECO:0000256" key="4">
    <source>
        <dbReference type="ARBA" id="ARBA00022679"/>
    </source>
</evidence>
<name>A0ABN2T643_9MICO</name>
<keyword evidence="3 6" id="KW-0032">Aminotransferase</keyword>
<evidence type="ECO:0000256" key="6">
    <source>
        <dbReference type="HAMAP-Rule" id="MF_01023"/>
    </source>
</evidence>
<dbReference type="HAMAP" id="MF_01023">
    <property type="entry name" value="HisC_aminotrans_2"/>
    <property type="match status" value="1"/>
</dbReference>
<comment type="catalytic activity">
    <reaction evidence="6">
        <text>L-histidinol phosphate + 2-oxoglutarate = 3-(imidazol-4-yl)-2-oxopropyl phosphate + L-glutamate</text>
        <dbReference type="Rhea" id="RHEA:23744"/>
        <dbReference type="ChEBI" id="CHEBI:16810"/>
        <dbReference type="ChEBI" id="CHEBI:29985"/>
        <dbReference type="ChEBI" id="CHEBI:57766"/>
        <dbReference type="ChEBI" id="CHEBI:57980"/>
        <dbReference type="EC" id="2.6.1.9"/>
    </reaction>
</comment>
<feature type="domain" description="Aminotransferase class I/classII large" evidence="7">
    <location>
        <begin position="33"/>
        <end position="350"/>
    </location>
</feature>
<dbReference type="PANTHER" id="PTHR43643:SF3">
    <property type="entry name" value="HISTIDINOL-PHOSPHATE AMINOTRANSFERASE"/>
    <property type="match status" value="1"/>
</dbReference>
<evidence type="ECO:0000256" key="1">
    <source>
        <dbReference type="ARBA" id="ARBA00001933"/>
    </source>
</evidence>
<comment type="caution">
    <text evidence="8">The sequence shown here is derived from an EMBL/GenBank/DDBJ whole genome shotgun (WGS) entry which is preliminary data.</text>
</comment>
<accession>A0ABN2T643</accession>
<organism evidence="8 9">
    <name type="scientific">Brevibacterium samyangense</name>
    <dbReference type="NCBI Taxonomy" id="366888"/>
    <lineage>
        <taxon>Bacteria</taxon>
        <taxon>Bacillati</taxon>
        <taxon>Actinomycetota</taxon>
        <taxon>Actinomycetes</taxon>
        <taxon>Micrococcales</taxon>
        <taxon>Brevibacteriaceae</taxon>
        <taxon>Brevibacterium</taxon>
    </lineage>
</organism>
<reference evidence="8 9" key="1">
    <citation type="journal article" date="2019" name="Int. J. Syst. Evol. Microbiol.">
        <title>The Global Catalogue of Microorganisms (GCM) 10K type strain sequencing project: providing services to taxonomists for standard genome sequencing and annotation.</title>
        <authorList>
            <consortium name="The Broad Institute Genomics Platform"/>
            <consortium name="The Broad Institute Genome Sequencing Center for Infectious Disease"/>
            <person name="Wu L."/>
            <person name="Ma J."/>
        </authorList>
    </citation>
    <scope>NUCLEOTIDE SEQUENCE [LARGE SCALE GENOMIC DNA]</scope>
    <source>
        <strain evidence="8 9">JCM 14546</strain>
    </source>
</reference>
<evidence type="ECO:0000256" key="5">
    <source>
        <dbReference type="ARBA" id="ARBA00022898"/>
    </source>
</evidence>
<comment type="similarity">
    <text evidence="6">Belongs to the class-II pyridoxal-phosphate-dependent aminotransferase family. Histidinol-phosphate aminotransferase subfamily.</text>
</comment>
<evidence type="ECO:0000313" key="9">
    <source>
        <dbReference type="Proteomes" id="UP001500755"/>
    </source>
</evidence>
<keyword evidence="6" id="KW-0028">Amino-acid biosynthesis</keyword>
<keyword evidence="6" id="KW-0368">Histidine biosynthesis</keyword>
<evidence type="ECO:0000256" key="2">
    <source>
        <dbReference type="ARBA" id="ARBA00011738"/>
    </source>
</evidence>
<keyword evidence="9" id="KW-1185">Reference proteome</keyword>
<dbReference type="InterPro" id="IPR050106">
    <property type="entry name" value="HistidinolP_aminotransfase"/>
</dbReference>
<comment type="pathway">
    <text evidence="6">Amino-acid biosynthesis; L-histidine biosynthesis; L-histidine from 5-phospho-alpha-D-ribose 1-diphosphate: step 7/9.</text>
</comment>
<evidence type="ECO:0000259" key="7">
    <source>
        <dbReference type="Pfam" id="PF00155"/>
    </source>
</evidence>
<dbReference type="Proteomes" id="UP001500755">
    <property type="component" value="Unassembled WGS sequence"/>
</dbReference>
<dbReference type="PANTHER" id="PTHR43643">
    <property type="entry name" value="HISTIDINOL-PHOSPHATE AMINOTRANSFERASE 2"/>
    <property type="match status" value="1"/>
</dbReference>
<dbReference type="Gene3D" id="3.90.1150.10">
    <property type="entry name" value="Aspartate Aminotransferase, domain 1"/>
    <property type="match status" value="1"/>
</dbReference>
<gene>
    <name evidence="6 8" type="primary">hisC</name>
    <name evidence="8" type="ORF">GCM10009755_03520</name>
</gene>
<dbReference type="Gene3D" id="3.40.640.10">
    <property type="entry name" value="Type I PLP-dependent aspartate aminotransferase-like (Major domain)"/>
    <property type="match status" value="1"/>
</dbReference>
<evidence type="ECO:0000256" key="3">
    <source>
        <dbReference type="ARBA" id="ARBA00022576"/>
    </source>
</evidence>
<keyword evidence="5 6" id="KW-0663">Pyridoxal phosphate</keyword>
<dbReference type="InterPro" id="IPR015422">
    <property type="entry name" value="PyrdxlP-dep_Trfase_small"/>
</dbReference>
<evidence type="ECO:0000313" key="8">
    <source>
        <dbReference type="EMBL" id="GAA1999317.1"/>
    </source>
</evidence>
<dbReference type="Pfam" id="PF00155">
    <property type="entry name" value="Aminotran_1_2"/>
    <property type="match status" value="1"/>
</dbReference>
<dbReference type="EMBL" id="BAAANO010000004">
    <property type="protein sequence ID" value="GAA1999317.1"/>
    <property type="molecule type" value="Genomic_DNA"/>
</dbReference>
<comment type="cofactor">
    <cofactor evidence="1 6">
        <name>pyridoxal 5'-phosphate</name>
        <dbReference type="ChEBI" id="CHEBI:597326"/>
    </cofactor>
</comment>
<dbReference type="InterPro" id="IPR015424">
    <property type="entry name" value="PyrdxlP-dep_Trfase"/>
</dbReference>
<dbReference type="InterPro" id="IPR004839">
    <property type="entry name" value="Aminotransferase_I/II_large"/>
</dbReference>
<proteinExistence type="inferred from homology"/>
<comment type="subunit">
    <text evidence="2 6">Homodimer.</text>
</comment>
<dbReference type="EC" id="2.6.1.9" evidence="6"/>
<dbReference type="InterPro" id="IPR005861">
    <property type="entry name" value="HisP_aminotrans"/>
</dbReference>
<dbReference type="InterPro" id="IPR015421">
    <property type="entry name" value="PyrdxlP-dep_Trfase_major"/>
</dbReference>
<dbReference type="NCBIfam" id="NF002878">
    <property type="entry name" value="PRK03321.1"/>
    <property type="match status" value="1"/>
</dbReference>